<reference evidence="3" key="2">
    <citation type="submission" date="2021-04" db="EMBL/GenBank/DDBJ databases">
        <authorList>
            <person name="Gilroy R."/>
        </authorList>
    </citation>
    <scope>NUCLEOTIDE SEQUENCE</scope>
    <source>
        <strain evidence="3">CHK172-16539</strain>
    </source>
</reference>
<comment type="similarity">
    <text evidence="1">Belongs to the plasmid mobilization pre family.</text>
</comment>
<evidence type="ECO:0000313" key="4">
    <source>
        <dbReference type="Proteomes" id="UP000824063"/>
    </source>
</evidence>
<proteinExistence type="inferred from homology"/>
<evidence type="ECO:0000256" key="1">
    <source>
        <dbReference type="ARBA" id="ARBA00010657"/>
    </source>
</evidence>
<name>A0A9D2F7K8_9ENTE</name>
<organism evidence="3 4">
    <name type="scientific">Candidatus Enterococcus avicola</name>
    <dbReference type="NCBI Taxonomy" id="2838561"/>
    <lineage>
        <taxon>Bacteria</taxon>
        <taxon>Bacillati</taxon>
        <taxon>Bacillota</taxon>
        <taxon>Bacilli</taxon>
        <taxon>Lactobacillales</taxon>
        <taxon>Enterococcaceae</taxon>
        <taxon>Enterococcus</taxon>
    </lineage>
</organism>
<dbReference type="Gene3D" id="3.30.930.30">
    <property type="match status" value="1"/>
</dbReference>
<keyword evidence="2" id="KW-0175">Coiled coil</keyword>
<comment type="caution">
    <text evidence="3">The sequence shown here is derived from an EMBL/GenBank/DDBJ whole genome shotgun (WGS) entry which is preliminary data.</text>
</comment>
<protein>
    <submittedName>
        <fullName evidence="3">Plasmid recombination protein</fullName>
    </submittedName>
</protein>
<feature type="coiled-coil region" evidence="2">
    <location>
        <begin position="191"/>
        <end position="218"/>
    </location>
</feature>
<sequence>MELAWNTQKNYIKDVKGKEMEQERKGKISNKDIDSDRTKNNMELVDSDKNLYQRVKDRVDDLKANGSRVQKNSVVMYSNILTVPEEQAKIWGEQKTDDYFKACYEFFCEEFGKENVVSAKIHKDETTPHMHLHFVPVNKENGKLQARVSMNKVKINYIHDELPKFLRDRGFDVQRATGKTKENNIEDIHEFKEVKKQITEKEIELQQLDEKIELKQKLLEKIPTGTFNIKAEKEFKIEKVKTGLFGTEEKKVATGNFVVSPAELKKVMEIGTAALEVKDDYKRLLATDLVRENKKLNAENSEFANTICELVDENEKLSLENRNLKAHISDLKAEIGEIYKFTKDFLKARTSDLKTFKSVFKEFVGKVKEKVSAGEFERLEKREQARERNKDLGR</sequence>
<dbReference type="GO" id="GO:0006310">
    <property type="term" value="P:DNA recombination"/>
    <property type="evidence" value="ECO:0007669"/>
    <property type="project" value="InterPro"/>
</dbReference>
<accession>A0A9D2F7K8</accession>
<evidence type="ECO:0000313" key="3">
    <source>
        <dbReference type="EMBL" id="HIZ53266.1"/>
    </source>
</evidence>
<dbReference type="AlphaFoldDB" id="A0A9D2F7K8"/>
<evidence type="ECO:0000256" key="2">
    <source>
        <dbReference type="SAM" id="Coils"/>
    </source>
</evidence>
<dbReference type="CDD" id="cd17242">
    <property type="entry name" value="MobM_relaxase"/>
    <property type="match status" value="1"/>
</dbReference>
<dbReference type="Pfam" id="PF01076">
    <property type="entry name" value="Mob_Pre"/>
    <property type="match status" value="1"/>
</dbReference>
<dbReference type="NCBIfam" id="NF041497">
    <property type="entry name" value="MobV"/>
    <property type="match status" value="1"/>
</dbReference>
<dbReference type="GO" id="GO:0003677">
    <property type="term" value="F:DNA binding"/>
    <property type="evidence" value="ECO:0007669"/>
    <property type="project" value="InterPro"/>
</dbReference>
<dbReference type="EMBL" id="DXBN01000110">
    <property type="protein sequence ID" value="HIZ53266.1"/>
    <property type="molecule type" value="Genomic_DNA"/>
</dbReference>
<dbReference type="InterPro" id="IPR001668">
    <property type="entry name" value="Mob_Pre"/>
</dbReference>
<feature type="coiled-coil region" evidence="2">
    <location>
        <begin position="45"/>
        <end position="72"/>
    </location>
</feature>
<dbReference type="Proteomes" id="UP000824063">
    <property type="component" value="Unassembled WGS sequence"/>
</dbReference>
<reference evidence="3" key="1">
    <citation type="journal article" date="2021" name="PeerJ">
        <title>Extensive microbial diversity within the chicken gut microbiome revealed by metagenomics and culture.</title>
        <authorList>
            <person name="Gilroy R."/>
            <person name="Ravi A."/>
            <person name="Getino M."/>
            <person name="Pursley I."/>
            <person name="Horton D.L."/>
            <person name="Alikhan N.F."/>
            <person name="Baker D."/>
            <person name="Gharbi K."/>
            <person name="Hall N."/>
            <person name="Watson M."/>
            <person name="Adriaenssens E.M."/>
            <person name="Foster-Nyarko E."/>
            <person name="Jarju S."/>
            <person name="Secka A."/>
            <person name="Antonio M."/>
            <person name="Oren A."/>
            <person name="Chaudhuri R.R."/>
            <person name="La Ragione R."/>
            <person name="Hildebrand F."/>
            <person name="Pallen M.J."/>
        </authorList>
    </citation>
    <scope>NUCLEOTIDE SEQUENCE</scope>
    <source>
        <strain evidence="3">CHK172-16539</strain>
    </source>
</reference>
<gene>
    <name evidence="3" type="ORF">IAA20_04935</name>
</gene>